<reference evidence="3 4" key="1">
    <citation type="submission" date="2015-12" db="EMBL/GenBank/DDBJ databases">
        <title>Genome sequence of Oceanibaculum pacificum MCCC 1A02656.</title>
        <authorList>
            <person name="Lu L."/>
            <person name="Lai Q."/>
            <person name="Shao Z."/>
            <person name="Qian P."/>
        </authorList>
    </citation>
    <scope>NUCLEOTIDE SEQUENCE [LARGE SCALE GENOMIC DNA]</scope>
    <source>
        <strain evidence="3 4">MCCC 1A02656</strain>
    </source>
</reference>
<evidence type="ECO:0008006" key="5">
    <source>
        <dbReference type="Google" id="ProtNLM"/>
    </source>
</evidence>
<feature type="region of interest" description="Disordered" evidence="1">
    <location>
        <begin position="57"/>
        <end position="94"/>
    </location>
</feature>
<evidence type="ECO:0000313" key="4">
    <source>
        <dbReference type="Proteomes" id="UP000076400"/>
    </source>
</evidence>
<name>A0A154W336_9PROT</name>
<evidence type="ECO:0000313" key="3">
    <source>
        <dbReference type="EMBL" id="KZD07851.1"/>
    </source>
</evidence>
<dbReference type="EMBL" id="LPXN01000111">
    <property type="protein sequence ID" value="KZD07851.1"/>
    <property type="molecule type" value="Genomic_DNA"/>
</dbReference>
<keyword evidence="2" id="KW-0732">Signal</keyword>
<keyword evidence="4" id="KW-1185">Reference proteome</keyword>
<dbReference type="STRING" id="580166.AUP43_09520"/>
<sequence length="1093" mass="118216">MPPLRQRFRAAWRRWLFCCGLVLTSSAQAQPADPMDALLQDFYSRLAPVYGAPTLPGDAPALGSGGTPPTAAPTAAPTGDPTRRSRNRSPENRLTDGTSLLLTVRLDRDRLVDPLLVYTEGTGFRVPLDVLVKAFEFPILVDATAGRAEGWFIRPENDFSLDMEAATLTSRGRSIPVRPDDVVRRDGALLVGDWVLPAWFGLEAAVNMADLEVAIQSEELLPAQARQRREQRFAQNRSFNVPKAELPPAPNGAPLVGPPVVDLFASGRLTHSDSQGLDSGGLYAATVASDLLGGSFTAYLSGSEQEPLSSLRANLSYYDADGLDGLGLVTQARFGDTSGLSTSLLAPSASGQGLYLSNLPIGAQIRTDITNISGDALPGYEVELYRDEQLVGYQRVGADGQYNFENVEMYAGDNEFRLVLYGPQGQREEILRTVANGGGLGDVPLTYQFAASRIDSGPDEGGFQSSLGTRLAVSDWFAFLSGVSTTESYGERISDALVGAQIRDGRLLAEGLIGRDTVGRTVGRALVQTRIDTTALRLSHQVQPETLRYIEGQEVGNRERTEASVSGLLPGSLLDLPYLRYTLQAERLSDATFEESLSVSSRLGTQIGRVSLNNDVAWVRATSRTTDRAIGREETDIRIFHQASFPVGRLRNRVRLGYDVAPEVELNELQLNTTWLMDPKLTSDFDLRHQFDTERTVAQARVNYDMDTMILSPRIAYDSTGLIGAFLDLRVSMGAEPLTGRIRTQSRPAANDGSVAVLVFLDSNGNGVFDETEERLEGVEVQAPQARRSALTRSDGVAVLRNVQPFEASDVRIIPSSLPATSLMPGIEGYSLSVLPGGSRSLELPVVRSWEVEGQVWSVRANGAGTALPGVQVVVRSAEDDSIVASTTTLGDGSYSIANLRQGRYRVALAPEMLAAARLTPGPARPFATDLRETTYHGVDLIALPAGQQPTYPPLERAAGLGPLMLPLGSAFREAATPEPATPARMVIAVRLGQYRSRLALILGWDALIEEAGPLVGGLTPILSRREEERLLSDRTSLYPLRLGPLADRDQAELLCDRLRSLGRSCVPTLIEWQQDMVASAATAADQTVTSDR</sequence>
<protein>
    <recommendedName>
        <fullName evidence="5">SPOR domain-containing protein</fullName>
    </recommendedName>
</protein>
<proteinExistence type="predicted"/>
<dbReference type="InterPro" id="IPR013783">
    <property type="entry name" value="Ig-like_fold"/>
</dbReference>
<dbReference type="RefSeq" id="WP_067556456.1">
    <property type="nucleotide sequence ID" value="NZ_LPXN01000111.1"/>
</dbReference>
<feature type="compositionally biased region" description="Low complexity" evidence="1">
    <location>
        <begin position="59"/>
        <end position="80"/>
    </location>
</feature>
<dbReference type="SUPFAM" id="SSF49478">
    <property type="entry name" value="Cna protein B-type domain"/>
    <property type="match status" value="1"/>
</dbReference>
<evidence type="ECO:0000256" key="2">
    <source>
        <dbReference type="SAM" id="SignalP"/>
    </source>
</evidence>
<gene>
    <name evidence="3" type="ORF">AUP43_09520</name>
</gene>
<feature type="chain" id="PRO_5007602181" description="SPOR domain-containing protein" evidence="2">
    <location>
        <begin position="30"/>
        <end position="1093"/>
    </location>
</feature>
<dbReference type="Proteomes" id="UP000076400">
    <property type="component" value="Unassembled WGS sequence"/>
</dbReference>
<dbReference type="AlphaFoldDB" id="A0A154W336"/>
<organism evidence="3 4">
    <name type="scientific">Oceanibaculum pacificum</name>
    <dbReference type="NCBI Taxonomy" id="580166"/>
    <lineage>
        <taxon>Bacteria</taxon>
        <taxon>Pseudomonadati</taxon>
        <taxon>Pseudomonadota</taxon>
        <taxon>Alphaproteobacteria</taxon>
        <taxon>Rhodospirillales</taxon>
        <taxon>Oceanibaculaceae</taxon>
        <taxon>Oceanibaculum</taxon>
    </lineage>
</organism>
<comment type="caution">
    <text evidence="3">The sequence shown here is derived from an EMBL/GenBank/DDBJ whole genome shotgun (WGS) entry which is preliminary data.</text>
</comment>
<accession>A0A154W336</accession>
<feature type="signal peptide" evidence="2">
    <location>
        <begin position="1"/>
        <end position="29"/>
    </location>
</feature>
<evidence type="ECO:0000256" key="1">
    <source>
        <dbReference type="SAM" id="MobiDB-lite"/>
    </source>
</evidence>
<dbReference type="OrthoDB" id="121544at2"/>
<dbReference type="Gene3D" id="2.60.40.10">
    <property type="entry name" value="Immunoglobulins"/>
    <property type="match status" value="1"/>
</dbReference>